<dbReference type="Gene3D" id="1.10.630.10">
    <property type="entry name" value="Cytochrome P450"/>
    <property type="match status" value="1"/>
</dbReference>
<evidence type="ECO:0000256" key="2">
    <source>
        <dbReference type="ARBA" id="ARBA00022617"/>
    </source>
</evidence>
<dbReference type="PANTHER" id="PTHR24291">
    <property type="entry name" value="CYTOCHROME P450 FAMILY 4"/>
    <property type="match status" value="1"/>
</dbReference>
<organism evidence="8 9">
    <name type="scientific">Diversispora epigaea</name>
    <dbReference type="NCBI Taxonomy" id="1348612"/>
    <lineage>
        <taxon>Eukaryota</taxon>
        <taxon>Fungi</taxon>
        <taxon>Fungi incertae sedis</taxon>
        <taxon>Mucoromycota</taxon>
        <taxon>Glomeromycotina</taxon>
        <taxon>Glomeromycetes</taxon>
        <taxon>Diversisporales</taxon>
        <taxon>Diversisporaceae</taxon>
        <taxon>Diversispora</taxon>
    </lineage>
</organism>
<dbReference type="InterPro" id="IPR050196">
    <property type="entry name" value="Cytochrome_P450_Monoox"/>
</dbReference>
<name>A0A397HBL3_9GLOM</name>
<dbReference type="PRINTS" id="PR00463">
    <property type="entry name" value="EP450I"/>
</dbReference>
<dbReference type="STRING" id="1348612.A0A397HBL3"/>
<dbReference type="InterPro" id="IPR002401">
    <property type="entry name" value="Cyt_P450_E_grp-I"/>
</dbReference>
<evidence type="ECO:0000313" key="9">
    <source>
        <dbReference type="Proteomes" id="UP000266861"/>
    </source>
</evidence>
<dbReference type="PANTHER" id="PTHR24291:SF50">
    <property type="entry name" value="BIFUNCTIONAL ALBAFLAVENONE MONOOXYGENASE_TERPENE SYNTHASE"/>
    <property type="match status" value="1"/>
</dbReference>
<evidence type="ECO:0000256" key="3">
    <source>
        <dbReference type="ARBA" id="ARBA00022723"/>
    </source>
</evidence>
<comment type="similarity">
    <text evidence="1">Belongs to the cytochrome P450 family.</text>
</comment>
<dbReference type="CDD" id="cd00302">
    <property type="entry name" value="cytochrome_P450"/>
    <property type="match status" value="1"/>
</dbReference>
<evidence type="ECO:0000256" key="6">
    <source>
        <dbReference type="ARBA" id="ARBA00023033"/>
    </source>
</evidence>
<evidence type="ECO:0000256" key="5">
    <source>
        <dbReference type="ARBA" id="ARBA00023004"/>
    </source>
</evidence>
<dbReference type="EMBL" id="PQFF01000330">
    <property type="protein sequence ID" value="RHZ59368.1"/>
    <property type="molecule type" value="Genomic_DNA"/>
</dbReference>
<proteinExistence type="inferred from homology"/>
<protein>
    <recommendedName>
        <fullName evidence="10">Cytochrome P450</fullName>
    </recommendedName>
</protein>
<dbReference type="InterPro" id="IPR036396">
    <property type="entry name" value="Cyt_P450_sf"/>
</dbReference>
<dbReference type="Pfam" id="PF00067">
    <property type="entry name" value="p450"/>
    <property type="match status" value="1"/>
</dbReference>
<keyword evidence="6" id="KW-0503">Monooxygenase</keyword>
<dbReference type="GO" id="GO:0005506">
    <property type="term" value="F:iron ion binding"/>
    <property type="evidence" value="ECO:0007669"/>
    <property type="project" value="InterPro"/>
</dbReference>
<keyword evidence="5 7" id="KW-0408">Iron</keyword>
<comment type="cofactor">
    <cofactor evidence="7">
        <name>heme</name>
        <dbReference type="ChEBI" id="CHEBI:30413"/>
    </cofactor>
</comment>
<dbReference type="OrthoDB" id="1470350at2759"/>
<evidence type="ECO:0000256" key="7">
    <source>
        <dbReference type="PIRSR" id="PIRSR602401-1"/>
    </source>
</evidence>
<feature type="binding site" description="axial binding residue" evidence="7">
    <location>
        <position position="246"/>
    </location>
    <ligand>
        <name>heme</name>
        <dbReference type="ChEBI" id="CHEBI:30413"/>
    </ligand>
    <ligandPart>
        <name>Fe</name>
        <dbReference type="ChEBI" id="CHEBI:18248"/>
    </ligandPart>
</feature>
<dbReference type="Proteomes" id="UP000266861">
    <property type="component" value="Unassembled WGS sequence"/>
</dbReference>
<dbReference type="GO" id="GO:0004497">
    <property type="term" value="F:monooxygenase activity"/>
    <property type="evidence" value="ECO:0007669"/>
    <property type="project" value="UniProtKB-KW"/>
</dbReference>
<gene>
    <name evidence="8" type="ORF">Glove_364g23</name>
</gene>
<comment type="caution">
    <text evidence="8">The sequence shown here is derived from an EMBL/GenBank/DDBJ whole genome shotgun (WGS) entry which is preliminary data.</text>
</comment>
<reference evidence="8 9" key="1">
    <citation type="submission" date="2018-08" db="EMBL/GenBank/DDBJ databases">
        <title>Genome and evolution of the arbuscular mycorrhizal fungus Diversispora epigaea (formerly Glomus versiforme) and its bacterial endosymbionts.</title>
        <authorList>
            <person name="Sun X."/>
            <person name="Fei Z."/>
            <person name="Harrison M."/>
        </authorList>
    </citation>
    <scope>NUCLEOTIDE SEQUENCE [LARGE SCALE GENOMIC DNA]</scope>
    <source>
        <strain evidence="8 9">IT104</strain>
    </source>
</reference>
<keyword evidence="9" id="KW-1185">Reference proteome</keyword>
<dbReference type="PRINTS" id="PR00385">
    <property type="entry name" value="P450"/>
</dbReference>
<evidence type="ECO:0000313" key="8">
    <source>
        <dbReference type="EMBL" id="RHZ59368.1"/>
    </source>
</evidence>
<dbReference type="SUPFAM" id="SSF48264">
    <property type="entry name" value="Cytochrome P450"/>
    <property type="match status" value="1"/>
</dbReference>
<evidence type="ECO:0000256" key="1">
    <source>
        <dbReference type="ARBA" id="ARBA00010617"/>
    </source>
</evidence>
<dbReference type="GO" id="GO:0016705">
    <property type="term" value="F:oxidoreductase activity, acting on paired donors, with incorporation or reduction of molecular oxygen"/>
    <property type="evidence" value="ECO:0007669"/>
    <property type="project" value="InterPro"/>
</dbReference>
<evidence type="ECO:0000256" key="4">
    <source>
        <dbReference type="ARBA" id="ARBA00023002"/>
    </source>
</evidence>
<dbReference type="AlphaFoldDB" id="A0A397HBL3"/>
<accession>A0A397HBL3</accession>
<evidence type="ECO:0008006" key="10">
    <source>
        <dbReference type="Google" id="ProtNLM"/>
    </source>
</evidence>
<dbReference type="GO" id="GO:0020037">
    <property type="term" value="F:heme binding"/>
    <property type="evidence" value="ECO:0007669"/>
    <property type="project" value="InterPro"/>
</dbReference>
<sequence length="298" mass="34801">MESVNAFSHSLIYFYSVPRIVRNFPGISRYTQNIKDRINWLRNNIDNIIKSKREEISKTPIDQKLKPDMLTMFITVNTERDITERIADDHHEEPMPDKAIEANFMEVMLGGIDTSSNSICFLVYHLENNPKIKQRMIEEIEHFLGKDPNSSFKLEDLSKLEYVEAIIKEASRIHAVLPVVSKKNSVPEVIGDYKWSKDTNFMLNFDGIQKHKSYWKDPNVFNPDRFIEDPGSKNRVYMFGGSLRKCPGRNLAMMEIKATLAMLYRKYNIELMGPLKESTVTLRNCDELKVKMRKRKNL</sequence>
<keyword evidence="4" id="KW-0560">Oxidoreductase</keyword>
<keyword evidence="2 7" id="KW-0349">Heme</keyword>
<keyword evidence="3 7" id="KW-0479">Metal-binding</keyword>
<dbReference type="InterPro" id="IPR001128">
    <property type="entry name" value="Cyt_P450"/>
</dbReference>